<sequence>MTRRTAHPYENENKAADMTTTSSPSSRSSSPGATGDLGVTGPLVNGTWLDKTSMGAVDHINPATARTNGSVLLAGPQEVDDAVAAAKAAHPEWRAMSPDKRRRILQRVEELMLARVPELGRLTTLELGAPITMASALAHLCAGWFGYYAGWADKIEGATIPPSPVMVPGLDYTVPEPYGVVGIILTWNGPIMSVGMKIAPALAAGNCVVVKSPDLAPFTVARFAEIALEAGLPPGVLHILPGGPEAGEHLVRHPDVDMISFTGGIPTAKKILDSARHSLKPVLLELGGKTASVVFPDADLDEAVASTVRSCFNLSGQGCNLTTRLLVHRDVYERVVRTAAGAATALGVGDPFAPTTALGPVIGAAARDRILGVIERAADSSRLVVGGHAVDPAALTPEVRDGYFVEPTVLADVDPGSDVARHEVFGPVLSILPFGTEEEAVALANSTPYGLGAVLYTRDVSRVQRVVPQLQAGTVHVNGASGQPPGAPFGGYKQSGHGREGGKEGLFEFLQTKNVFIRA</sequence>
<proteinExistence type="inferred from homology"/>
<dbReference type="SUPFAM" id="SSF53720">
    <property type="entry name" value="ALDH-like"/>
    <property type="match status" value="1"/>
</dbReference>
<dbReference type="GO" id="GO:0016620">
    <property type="term" value="F:oxidoreductase activity, acting on the aldehyde or oxo group of donors, NAD or NADP as acceptor"/>
    <property type="evidence" value="ECO:0007669"/>
    <property type="project" value="InterPro"/>
</dbReference>
<reference evidence="5" key="1">
    <citation type="journal article" date="2014" name="Int. J. Syst. Evol. Microbiol.">
        <title>Complete genome sequence of Corynebacterium casei LMG S-19264T (=DSM 44701T), isolated from a smear-ripened cheese.</title>
        <authorList>
            <consortium name="US DOE Joint Genome Institute (JGI-PGF)"/>
            <person name="Walter F."/>
            <person name="Albersmeier A."/>
            <person name="Kalinowski J."/>
            <person name="Ruckert C."/>
        </authorList>
    </citation>
    <scope>NUCLEOTIDE SEQUENCE</scope>
    <source>
        <strain evidence="5">JCM 3035</strain>
    </source>
</reference>
<dbReference type="InterPro" id="IPR015590">
    <property type="entry name" value="Aldehyde_DH_dom"/>
</dbReference>
<feature type="region of interest" description="Disordered" evidence="3">
    <location>
        <begin position="1"/>
        <end position="40"/>
    </location>
</feature>
<dbReference type="InterPro" id="IPR016163">
    <property type="entry name" value="Ald_DH_C"/>
</dbReference>
<reference evidence="5" key="2">
    <citation type="submission" date="2020-09" db="EMBL/GenBank/DDBJ databases">
        <authorList>
            <person name="Sun Q."/>
            <person name="Ohkuma M."/>
        </authorList>
    </citation>
    <scope>NUCLEOTIDE SEQUENCE</scope>
    <source>
        <strain evidence="5">JCM 3035</strain>
    </source>
</reference>
<comment type="caution">
    <text evidence="5">The sequence shown here is derived from an EMBL/GenBank/DDBJ whole genome shotgun (WGS) entry which is preliminary data.</text>
</comment>
<dbReference type="Proteomes" id="UP000637788">
    <property type="component" value="Unassembled WGS sequence"/>
</dbReference>
<accession>A0A917QMT0</accession>
<dbReference type="Gene3D" id="3.40.605.10">
    <property type="entry name" value="Aldehyde Dehydrogenase, Chain A, domain 1"/>
    <property type="match status" value="1"/>
</dbReference>
<evidence type="ECO:0000256" key="3">
    <source>
        <dbReference type="SAM" id="MobiDB-lite"/>
    </source>
</evidence>
<evidence type="ECO:0000313" key="5">
    <source>
        <dbReference type="EMBL" id="GGK59755.1"/>
    </source>
</evidence>
<evidence type="ECO:0000259" key="4">
    <source>
        <dbReference type="Pfam" id="PF00171"/>
    </source>
</evidence>
<dbReference type="FunFam" id="3.40.605.10:FF:000026">
    <property type="entry name" value="Aldehyde dehydrogenase, putative"/>
    <property type="match status" value="1"/>
</dbReference>
<dbReference type="InterPro" id="IPR016162">
    <property type="entry name" value="Ald_DH_N"/>
</dbReference>
<evidence type="ECO:0000256" key="2">
    <source>
        <dbReference type="ARBA" id="ARBA00023002"/>
    </source>
</evidence>
<keyword evidence="2" id="KW-0560">Oxidoreductase</keyword>
<dbReference type="PANTHER" id="PTHR11699">
    <property type="entry name" value="ALDEHYDE DEHYDROGENASE-RELATED"/>
    <property type="match status" value="1"/>
</dbReference>
<comment type="similarity">
    <text evidence="1">Belongs to the aldehyde dehydrogenase family.</text>
</comment>
<dbReference type="EMBL" id="BMPQ01000004">
    <property type="protein sequence ID" value="GGK59755.1"/>
    <property type="molecule type" value="Genomic_DNA"/>
</dbReference>
<dbReference type="Pfam" id="PF00171">
    <property type="entry name" value="Aldedh"/>
    <property type="match status" value="1"/>
</dbReference>
<protein>
    <submittedName>
        <fullName evidence="5">Betaine-aldehyde dehydrogenase</fullName>
    </submittedName>
</protein>
<feature type="domain" description="Aldehyde dehydrogenase" evidence="4">
    <location>
        <begin position="48"/>
        <end position="515"/>
    </location>
</feature>
<dbReference type="RefSeq" id="WP_246567513.1">
    <property type="nucleotide sequence ID" value="NZ_BMPQ01000004.1"/>
</dbReference>
<keyword evidence="6" id="KW-1185">Reference proteome</keyword>
<dbReference type="Gene3D" id="3.40.309.10">
    <property type="entry name" value="Aldehyde Dehydrogenase, Chain A, domain 2"/>
    <property type="match status" value="1"/>
</dbReference>
<name>A0A917QMT0_9ACTN</name>
<feature type="compositionally biased region" description="Low complexity" evidence="3">
    <location>
        <begin position="19"/>
        <end position="31"/>
    </location>
</feature>
<evidence type="ECO:0000313" key="6">
    <source>
        <dbReference type="Proteomes" id="UP000637788"/>
    </source>
</evidence>
<evidence type="ECO:0000256" key="1">
    <source>
        <dbReference type="ARBA" id="ARBA00009986"/>
    </source>
</evidence>
<dbReference type="FunFam" id="3.40.605.10:FF:000007">
    <property type="entry name" value="NAD/NADP-dependent betaine aldehyde dehydrogenase"/>
    <property type="match status" value="1"/>
</dbReference>
<organism evidence="5 6">
    <name type="scientific">Streptomyces flaveus</name>
    <dbReference type="NCBI Taxonomy" id="66370"/>
    <lineage>
        <taxon>Bacteria</taxon>
        <taxon>Bacillati</taxon>
        <taxon>Actinomycetota</taxon>
        <taxon>Actinomycetes</taxon>
        <taxon>Kitasatosporales</taxon>
        <taxon>Streptomycetaceae</taxon>
        <taxon>Streptomyces</taxon>
        <taxon>Streptomyces aurantiacus group</taxon>
    </lineage>
</organism>
<dbReference type="AlphaFoldDB" id="A0A917QMT0"/>
<gene>
    <name evidence="5" type="ORF">GCM10010094_20180</name>
</gene>
<dbReference type="InterPro" id="IPR016161">
    <property type="entry name" value="Ald_DH/histidinol_DH"/>
</dbReference>